<keyword evidence="4" id="KW-0808">Transferase</keyword>
<keyword evidence="8" id="KW-0067">ATP-binding</keyword>
<dbReference type="Gene3D" id="3.30.450.20">
    <property type="entry name" value="PAS domain"/>
    <property type="match status" value="1"/>
</dbReference>
<dbReference type="InterPro" id="IPR003594">
    <property type="entry name" value="HATPase_dom"/>
</dbReference>
<sequence>MYFISVPDFAQGTDISKNFLKISGAFSFLFVGFLVSYLSSNLRHSENLLNDIIESLPDATFIIDKSGTVTAWNKAAEKLTNVKKSEIIGKNNYEHSLVIYGDRIPMLVDYIVSEEKGIEKQYPDYKNEDGRYSAEVRIPHFRDQSGIYLNLSSVAVKDESGKKIAGIESMRDITDIIMTESALSNTSKKLNTLSGIIRTDLSKKLAVLYGTLRLGTLRFNDPDVISFIEEVKKSADGIERQLGISRGFRAIGTKPPTWISVQNAANEAAEKVDLKKIYFKPWTERLEVFADPNFSKALYHLIDNSANLAGDVTKIIITYQLSPDGCTLIYEDNGPGIPETDKEELLKRDSDESYGRGLFLMQDIISITKISIKETGIPGKGARFELSIPSEGYRII</sequence>
<name>A0AAF0FWU3_9EURY</name>
<dbReference type="KEGG" id="manq:L1994_05160"/>
<dbReference type="Pfam" id="PF02518">
    <property type="entry name" value="HATPase_c"/>
    <property type="match status" value="1"/>
</dbReference>
<dbReference type="PANTHER" id="PTHR42878">
    <property type="entry name" value="TWO-COMPONENT HISTIDINE KINASE"/>
    <property type="match status" value="1"/>
</dbReference>
<dbReference type="EMBL" id="CP091092">
    <property type="protein sequence ID" value="WFN37778.1"/>
    <property type="molecule type" value="Genomic_DNA"/>
</dbReference>
<dbReference type="InterPro" id="IPR050351">
    <property type="entry name" value="BphY/WalK/GraS-like"/>
</dbReference>
<dbReference type="GO" id="GO:0000156">
    <property type="term" value="F:phosphorelay response regulator activity"/>
    <property type="evidence" value="ECO:0007669"/>
    <property type="project" value="TreeGrafter"/>
</dbReference>
<dbReference type="CDD" id="cd00130">
    <property type="entry name" value="PAS"/>
    <property type="match status" value="1"/>
</dbReference>
<evidence type="ECO:0000256" key="10">
    <source>
        <dbReference type="ARBA" id="ARBA00023012"/>
    </source>
</evidence>
<dbReference type="InterPro" id="IPR036890">
    <property type="entry name" value="HATPase_C_sf"/>
</dbReference>
<dbReference type="SMART" id="SM00387">
    <property type="entry name" value="HATPase_c"/>
    <property type="match status" value="1"/>
</dbReference>
<dbReference type="CDD" id="cd00075">
    <property type="entry name" value="HATPase"/>
    <property type="match status" value="1"/>
</dbReference>
<evidence type="ECO:0000256" key="6">
    <source>
        <dbReference type="ARBA" id="ARBA00022741"/>
    </source>
</evidence>
<dbReference type="EC" id="2.7.13.3" evidence="3"/>
<evidence type="ECO:0000256" key="2">
    <source>
        <dbReference type="ARBA" id="ARBA00004141"/>
    </source>
</evidence>
<dbReference type="GO" id="GO:0007234">
    <property type="term" value="P:osmosensory signaling via phosphorelay pathway"/>
    <property type="evidence" value="ECO:0007669"/>
    <property type="project" value="TreeGrafter"/>
</dbReference>
<dbReference type="GO" id="GO:0004673">
    <property type="term" value="F:protein histidine kinase activity"/>
    <property type="evidence" value="ECO:0007669"/>
    <property type="project" value="UniProtKB-EC"/>
</dbReference>
<evidence type="ECO:0000313" key="14">
    <source>
        <dbReference type="EMBL" id="WFN37778.1"/>
    </source>
</evidence>
<dbReference type="AlphaFoldDB" id="A0AAF0FWU3"/>
<keyword evidence="15" id="KW-1185">Reference proteome</keyword>
<evidence type="ECO:0000256" key="5">
    <source>
        <dbReference type="ARBA" id="ARBA00022692"/>
    </source>
</evidence>
<dbReference type="GO" id="GO:0030295">
    <property type="term" value="F:protein kinase activator activity"/>
    <property type="evidence" value="ECO:0007669"/>
    <property type="project" value="TreeGrafter"/>
</dbReference>
<evidence type="ECO:0000259" key="13">
    <source>
        <dbReference type="PROSITE" id="PS50113"/>
    </source>
</evidence>
<dbReference type="InterPro" id="IPR013767">
    <property type="entry name" value="PAS_fold"/>
</dbReference>
<dbReference type="GeneID" id="79949764"/>
<dbReference type="PROSITE" id="PS50112">
    <property type="entry name" value="PAS"/>
    <property type="match status" value="1"/>
</dbReference>
<dbReference type="PANTHER" id="PTHR42878:SF7">
    <property type="entry name" value="SENSOR HISTIDINE KINASE GLRK"/>
    <property type="match status" value="1"/>
</dbReference>
<gene>
    <name evidence="14" type="ORF">L1994_05160</name>
</gene>
<dbReference type="GO" id="GO:0006355">
    <property type="term" value="P:regulation of DNA-templated transcription"/>
    <property type="evidence" value="ECO:0007669"/>
    <property type="project" value="InterPro"/>
</dbReference>
<evidence type="ECO:0000256" key="11">
    <source>
        <dbReference type="ARBA" id="ARBA00023136"/>
    </source>
</evidence>
<comment type="catalytic activity">
    <reaction evidence="1">
        <text>ATP + protein L-histidine = ADP + protein N-phospho-L-histidine.</text>
        <dbReference type="EC" id="2.7.13.3"/>
    </reaction>
</comment>
<proteinExistence type="predicted"/>
<accession>A0AAF0FWU3</accession>
<feature type="domain" description="PAS" evidence="12">
    <location>
        <begin position="45"/>
        <end position="91"/>
    </location>
</feature>
<dbReference type="Proteomes" id="UP001218895">
    <property type="component" value="Chromosome"/>
</dbReference>
<dbReference type="InterPro" id="IPR000014">
    <property type="entry name" value="PAS"/>
</dbReference>
<evidence type="ECO:0000256" key="1">
    <source>
        <dbReference type="ARBA" id="ARBA00000085"/>
    </source>
</evidence>
<evidence type="ECO:0000256" key="3">
    <source>
        <dbReference type="ARBA" id="ARBA00012438"/>
    </source>
</evidence>
<reference evidence="14" key="1">
    <citation type="submission" date="2022-01" db="EMBL/GenBank/DDBJ databases">
        <title>Complete genome of Methanomicrobium antiquum DSM 21220.</title>
        <authorList>
            <person name="Chen S.-C."/>
            <person name="You Y.-T."/>
            <person name="Zhou Y.-Z."/>
            <person name="Lai M.-C."/>
        </authorList>
    </citation>
    <scope>NUCLEOTIDE SEQUENCE</scope>
    <source>
        <strain evidence="14">DSM 21220</strain>
    </source>
</reference>
<dbReference type="InterPro" id="IPR000700">
    <property type="entry name" value="PAS-assoc_C"/>
</dbReference>
<evidence type="ECO:0000313" key="15">
    <source>
        <dbReference type="Proteomes" id="UP001218895"/>
    </source>
</evidence>
<evidence type="ECO:0000259" key="12">
    <source>
        <dbReference type="PROSITE" id="PS50112"/>
    </source>
</evidence>
<keyword evidence="11" id="KW-0472">Membrane</keyword>
<dbReference type="RefSeq" id="WP_278100618.1">
    <property type="nucleotide sequence ID" value="NZ_CP091092.1"/>
</dbReference>
<dbReference type="GO" id="GO:0005524">
    <property type="term" value="F:ATP binding"/>
    <property type="evidence" value="ECO:0007669"/>
    <property type="project" value="UniProtKB-KW"/>
</dbReference>
<evidence type="ECO:0000256" key="9">
    <source>
        <dbReference type="ARBA" id="ARBA00022989"/>
    </source>
</evidence>
<feature type="domain" description="PAC" evidence="13">
    <location>
        <begin position="132"/>
        <end position="185"/>
    </location>
</feature>
<evidence type="ECO:0000256" key="4">
    <source>
        <dbReference type="ARBA" id="ARBA00022679"/>
    </source>
</evidence>
<evidence type="ECO:0000256" key="7">
    <source>
        <dbReference type="ARBA" id="ARBA00022777"/>
    </source>
</evidence>
<dbReference type="NCBIfam" id="TIGR00229">
    <property type="entry name" value="sensory_box"/>
    <property type="match status" value="1"/>
</dbReference>
<keyword evidence="10" id="KW-0902">Two-component regulatory system</keyword>
<evidence type="ECO:0000256" key="8">
    <source>
        <dbReference type="ARBA" id="ARBA00022840"/>
    </source>
</evidence>
<keyword evidence="6" id="KW-0547">Nucleotide-binding</keyword>
<keyword evidence="5" id="KW-0812">Transmembrane</keyword>
<dbReference type="SMART" id="SM00091">
    <property type="entry name" value="PAS"/>
    <property type="match status" value="1"/>
</dbReference>
<dbReference type="PROSITE" id="PS50113">
    <property type="entry name" value="PAC"/>
    <property type="match status" value="1"/>
</dbReference>
<dbReference type="SUPFAM" id="SSF55785">
    <property type="entry name" value="PYP-like sensor domain (PAS domain)"/>
    <property type="match status" value="1"/>
</dbReference>
<dbReference type="Gene3D" id="3.30.565.10">
    <property type="entry name" value="Histidine kinase-like ATPase, C-terminal domain"/>
    <property type="match status" value="1"/>
</dbReference>
<keyword evidence="7" id="KW-0418">Kinase</keyword>
<keyword evidence="9" id="KW-1133">Transmembrane helix</keyword>
<dbReference type="GO" id="GO:0016020">
    <property type="term" value="C:membrane"/>
    <property type="evidence" value="ECO:0007669"/>
    <property type="project" value="UniProtKB-SubCell"/>
</dbReference>
<dbReference type="SUPFAM" id="SSF55874">
    <property type="entry name" value="ATPase domain of HSP90 chaperone/DNA topoisomerase II/histidine kinase"/>
    <property type="match status" value="1"/>
</dbReference>
<protein>
    <recommendedName>
        <fullName evidence="3">histidine kinase</fullName>
        <ecNumber evidence="3">2.7.13.3</ecNumber>
    </recommendedName>
</protein>
<organism evidence="14 15">
    <name type="scientific">Methanomicrobium antiquum</name>
    <dbReference type="NCBI Taxonomy" id="487686"/>
    <lineage>
        <taxon>Archaea</taxon>
        <taxon>Methanobacteriati</taxon>
        <taxon>Methanobacteriota</taxon>
        <taxon>Stenosarchaea group</taxon>
        <taxon>Methanomicrobia</taxon>
        <taxon>Methanomicrobiales</taxon>
        <taxon>Methanomicrobiaceae</taxon>
        <taxon>Methanomicrobium</taxon>
    </lineage>
</organism>
<comment type="subcellular location">
    <subcellularLocation>
        <location evidence="2">Membrane</location>
        <topology evidence="2">Multi-pass membrane protein</topology>
    </subcellularLocation>
</comment>
<dbReference type="Pfam" id="PF00989">
    <property type="entry name" value="PAS"/>
    <property type="match status" value="1"/>
</dbReference>
<dbReference type="InterPro" id="IPR035965">
    <property type="entry name" value="PAS-like_dom_sf"/>
</dbReference>